<reference evidence="3 4" key="1">
    <citation type="submission" date="2017-05" db="EMBL/GenBank/DDBJ databases">
        <authorList>
            <person name="Varghese N."/>
            <person name="Submissions S."/>
        </authorList>
    </citation>
    <scope>NUCLEOTIDE SEQUENCE [LARGE SCALE GENOMIC DNA]</scope>
    <source>
        <strain evidence="3 4">DSM 29982</strain>
    </source>
</reference>
<dbReference type="InterPro" id="IPR028098">
    <property type="entry name" value="Glyco_trans_4-like_N"/>
</dbReference>
<dbReference type="Proteomes" id="UP000319267">
    <property type="component" value="Unassembled WGS sequence"/>
</dbReference>
<dbReference type="Pfam" id="PF13439">
    <property type="entry name" value="Glyco_transf_4"/>
    <property type="match status" value="1"/>
</dbReference>
<evidence type="ECO:0000313" key="3">
    <source>
        <dbReference type="EMBL" id="SMO81979.1"/>
    </source>
</evidence>
<name>A0A521EDI3_9FLAO</name>
<dbReference type="OrthoDB" id="9768685at2"/>
<keyword evidence="3" id="KW-0808">Transferase</keyword>
<dbReference type="PANTHER" id="PTHR12526">
    <property type="entry name" value="GLYCOSYLTRANSFERASE"/>
    <property type="match status" value="1"/>
</dbReference>
<dbReference type="Gene3D" id="3.40.50.2000">
    <property type="entry name" value="Glycogen Phosphorylase B"/>
    <property type="match status" value="2"/>
</dbReference>
<feature type="domain" description="Glycosyltransferase subfamily 4-like N-terminal" evidence="2">
    <location>
        <begin position="12"/>
        <end position="219"/>
    </location>
</feature>
<feature type="domain" description="Glycosyl transferase family 1" evidence="1">
    <location>
        <begin position="253"/>
        <end position="381"/>
    </location>
</feature>
<evidence type="ECO:0000259" key="1">
    <source>
        <dbReference type="Pfam" id="PF00534"/>
    </source>
</evidence>
<gene>
    <name evidence="3" type="ORF">SAMN06265220_104123</name>
</gene>
<dbReference type="AlphaFoldDB" id="A0A521EDI3"/>
<dbReference type="PANTHER" id="PTHR12526:SF637">
    <property type="entry name" value="GLYCOSYLTRANSFERASE EPSF-RELATED"/>
    <property type="match status" value="1"/>
</dbReference>
<dbReference type="GO" id="GO:0016757">
    <property type="term" value="F:glycosyltransferase activity"/>
    <property type="evidence" value="ECO:0007669"/>
    <property type="project" value="InterPro"/>
</dbReference>
<protein>
    <submittedName>
        <fullName evidence="3">Glycosyltransferase involved in cell wall bisynthesis</fullName>
    </submittedName>
</protein>
<dbReference type="CDD" id="cd03825">
    <property type="entry name" value="GT4_WcaC-like"/>
    <property type="match status" value="1"/>
</dbReference>
<dbReference type="SUPFAM" id="SSF53756">
    <property type="entry name" value="UDP-Glycosyltransferase/glycogen phosphorylase"/>
    <property type="match status" value="1"/>
</dbReference>
<dbReference type="Pfam" id="PF00534">
    <property type="entry name" value="Glycos_transf_1"/>
    <property type="match status" value="1"/>
</dbReference>
<dbReference type="EMBL" id="FXTQ01000004">
    <property type="protein sequence ID" value="SMO81979.1"/>
    <property type="molecule type" value="Genomic_DNA"/>
</dbReference>
<keyword evidence="4" id="KW-1185">Reference proteome</keyword>
<sequence length="418" mass="47802">MRVLIVNAYDNMGGAARASYRLHQSLLEKGIESRMLVQNKFGDDFTVESYTTCTFQNIWEKCRTIADNFPVKFYKNRTKTLFSPSWIGFNNLVNQINTINADIVHLHWISNAMVKIEDLAKIKAPIIWTLHDNWAFTGGCHIMWECIKFKEECGSCPRLDSRKEMDLSRRIFNRKKKTYSKLSNMVVVGLSKWITNCVKESTLLKNHEVVNIPNPIDTNIFKPLDVKYARSLWNLPINKKLILFGAMSATSDVNKGFKELVGSLDLLNDKNIEFVIFGSSEPKEKQPFKLKTHYLGHLHDDVSLVSLYSAVDLMVVPSLQETLPQTASEAMACGTPVVAFGHTGLLDIVEHKKTGYLAKPFQEKDLATGIEWVLNSDNYRDLCFNAREKIVKEFDSSFIANRYIELYNKVTLSSKYDK</sequence>
<dbReference type="RefSeq" id="WP_111379785.1">
    <property type="nucleotide sequence ID" value="NZ_CP043612.1"/>
</dbReference>
<dbReference type="InterPro" id="IPR001296">
    <property type="entry name" value="Glyco_trans_1"/>
</dbReference>
<accession>A0A521EDI3</accession>
<evidence type="ECO:0000259" key="2">
    <source>
        <dbReference type="Pfam" id="PF13439"/>
    </source>
</evidence>
<organism evidence="3 4">
    <name type="scientific">Flavobacterium nitrogenifigens</name>
    <dbReference type="NCBI Taxonomy" id="1617283"/>
    <lineage>
        <taxon>Bacteria</taxon>
        <taxon>Pseudomonadati</taxon>
        <taxon>Bacteroidota</taxon>
        <taxon>Flavobacteriia</taxon>
        <taxon>Flavobacteriales</taxon>
        <taxon>Flavobacteriaceae</taxon>
        <taxon>Flavobacterium</taxon>
    </lineage>
</organism>
<evidence type="ECO:0000313" key="4">
    <source>
        <dbReference type="Proteomes" id="UP000319267"/>
    </source>
</evidence>
<proteinExistence type="predicted"/>